<feature type="transmembrane region" description="Helical" evidence="1">
    <location>
        <begin position="7"/>
        <end position="24"/>
    </location>
</feature>
<feature type="transmembrane region" description="Helical" evidence="1">
    <location>
        <begin position="120"/>
        <end position="138"/>
    </location>
</feature>
<keyword evidence="1" id="KW-1133">Transmembrane helix</keyword>
<keyword evidence="3" id="KW-1185">Reference proteome</keyword>
<dbReference type="AlphaFoldDB" id="C7P6Z1"/>
<proteinExistence type="predicted"/>
<dbReference type="STRING" id="573064.Mefer_0500"/>
<organism evidence="2 3">
    <name type="scientific">Methanocaldococcus fervens (strain DSM 4213 / JCM 15782 / AG86)</name>
    <name type="common">Methanococcus fervens</name>
    <dbReference type="NCBI Taxonomy" id="573064"/>
    <lineage>
        <taxon>Archaea</taxon>
        <taxon>Methanobacteriati</taxon>
        <taxon>Methanobacteriota</taxon>
        <taxon>Methanomada group</taxon>
        <taxon>Methanococci</taxon>
        <taxon>Methanococcales</taxon>
        <taxon>Methanocaldococcaceae</taxon>
        <taxon>Methanocaldococcus</taxon>
    </lineage>
</organism>
<feature type="transmembrane region" description="Helical" evidence="1">
    <location>
        <begin position="168"/>
        <end position="200"/>
    </location>
</feature>
<feature type="transmembrane region" description="Helical" evidence="1">
    <location>
        <begin position="343"/>
        <end position="361"/>
    </location>
</feature>
<dbReference type="eggNOG" id="arCOG00563">
    <property type="taxonomic scope" value="Archaea"/>
</dbReference>
<dbReference type="HOGENOM" id="CLU_445942_0_0_2"/>
<feature type="transmembrane region" description="Helical" evidence="1">
    <location>
        <begin position="310"/>
        <end position="331"/>
    </location>
</feature>
<feature type="transmembrane region" description="Helical" evidence="1">
    <location>
        <begin position="94"/>
        <end position="113"/>
    </location>
</feature>
<dbReference type="KEGG" id="mfe:Mefer_0500"/>
<name>C7P6Z1_METFA</name>
<evidence type="ECO:0000313" key="2">
    <source>
        <dbReference type="EMBL" id="ACV24323.1"/>
    </source>
</evidence>
<dbReference type="OrthoDB" id="85712at2157"/>
<evidence type="ECO:0000256" key="1">
    <source>
        <dbReference type="SAM" id="Phobius"/>
    </source>
</evidence>
<feature type="transmembrane region" description="Helical" evidence="1">
    <location>
        <begin position="144"/>
        <end position="161"/>
    </location>
</feature>
<keyword evidence="1" id="KW-0812">Transmembrane</keyword>
<gene>
    <name evidence="2" type="ordered locus">Mefer_0500</name>
</gene>
<protein>
    <submittedName>
        <fullName evidence="2">Uncharacterized protein</fullName>
    </submittedName>
</protein>
<reference evidence="2" key="1">
    <citation type="submission" date="2009-08" db="EMBL/GenBank/DDBJ databases">
        <title>Complete sequence of chromosome of Methanocaldococcus fervens AG86.</title>
        <authorList>
            <consortium name="US DOE Joint Genome Institute"/>
            <person name="Lucas S."/>
            <person name="Copeland A."/>
            <person name="Lapidus A."/>
            <person name="Glavina del Rio T."/>
            <person name="Tice H."/>
            <person name="Bruce D."/>
            <person name="Goodwin L."/>
            <person name="Pitluck S."/>
            <person name="Chertkov O."/>
            <person name="Detter J.C."/>
            <person name="Han C."/>
            <person name="Tapia R."/>
            <person name="Larimer F."/>
            <person name="Land M."/>
            <person name="Hauser L."/>
            <person name="Kyrpides N."/>
            <person name="Ovchinnikova G."/>
            <person name="Lupa-Sieprawska M."/>
            <person name="Whitman W.B."/>
        </authorList>
    </citation>
    <scope>NUCLEOTIDE SEQUENCE [LARGE SCALE GENOMIC DNA]</scope>
    <source>
        <strain evidence="2">AG86</strain>
    </source>
</reference>
<feature type="transmembrane region" description="Helical" evidence="1">
    <location>
        <begin position="373"/>
        <end position="392"/>
    </location>
</feature>
<dbReference type="Proteomes" id="UP000001495">
    <property type="component" value="Chromosome"/>
</dbReference>
<feature type="transmembrane region" description="Helical" evidence="1">
    <location>
        <begin position="275"/>
        <end position="298"/>
    </location>
</feature>
<dbReference type="GeneID" id="8365174"/>
<evidence type="ECO:0000313" key="3">
    <source>
        <dbReference type="Proteomes" id="UP000001495"/>
    </source>
</evidence>
<sequence length="604" mass="71261">MEIKHKIPILLLVLYIILGVYVQYNGISQFKSLPSPLYGGDYYYQMGVIWHIREGGNPLESSSMLGGMPGYLPVYGYLCAKFCDLFNLDTMKGMFYFSLVIFVVASVIWFYLFRVLFKDDWIALIGVVLANGINAYPILKYTPFTHQIMIPLFILALYLAFKERKIIYYALLGLIYGLLTLSHMVAFVGATLIILTFLIYEIYKNKDDILSYLKENVKNWGIFGVVALPILMLYWYKPIFIYHLHRPYDRLHMDVIDFGRLDVQISFLIEMIKTYLLNFSSIGGFINTILVWMGLYAFYNSKEDALKEFIKVFGIGSIFATFCYFITEPLLKMHFVPTYMHNFYLWATAIIIGLYGLNYIMERYNLNELNKKVVIFGLLFIVLFANSTYAFVNYVNNDRWANVGKHPMPEMYVSLQHYLLKNTDVNDVILSTKELSFAINSISGRKVMVNRWAHQNDPYINLPQRDMDAAIILYGNDTKKKLELIKKYNVSYLYWDYYWINSEFQFDKYGRLVGMYDPLMTYDTEENRRYLDKYGVKYIPMYFWVDPSTRYDNVRKFHILVISPQNYYNFTNPWKPDLNKYLVEVWNYTYNGKKIAALYKINIK</sequence>
<feature type="transmembrane region" description="Helical" evidence="1">
    <location>
        <begin position="220"/>
        <end position="236"/>
    </location>
</feature>
<accession>C7P6Z1</accession>
<dbReference type="RefSeq" id="WP_015791060.1">
    <property type="nucleotide sequence ID" value="NC_013156.1"/>
</dbReference>
<keyword evidence="1" id="KW-0472">Membrane</keyword>
<dbReference type="EMBL" id="CP001696">
    <property type="protein sequence ID" value="ACV24323.1"/>
    <property type="molecule type" value="Genomic_DNA"/>
</dbReference>